<keyword evidence="9" id="KW-1185">Reference proteome</keyword>
<dbReference type="InterPro" id="IPR056576">
    <property type="entry name" value="MGAT4_A/B/C_C"/>
</dbReference>
<dbReference type="InterPro" id="IPR006759">
    <property type="entry name" value="Glyco_transf_54"/>
</dbReference>
<keyword evidence="3" id="KW-0808">Transferase</keyword>
<dbReference type="Pfam" id="PF22850">
    <property type="entry name" value="CATSPERD-E_C"/>
    <property type="match status" value="1"/>
</dbReference>
<evidence type="ECO:0000256" key="3">
    <source>
        <dbReference type="ARBA" id="ARBA00022679"/>
    </source>
</evidence>
<dbReference type="PANTHER" id="PTHR12062">
    <property type="entry name" value="N-ACETYLGLUCOSAMINYLTRANSFERASE VI"/>
    <property type="match status" value="1"/>
</dbReference>
<feature type="domain" description="MGAT4 A/B/C C-terminal" evidence="7">
    <location>
        <begin position="618"/>
        <end position="747"/>
    </location>
</feature>
<evidence type="ECO:0000259" key="5">
    <source>
        <dbReference type="Pfam" id="PF04666"/>
    </source>
</evidence>
<dbReference type="InterPro" id="IPR057279">
    <property type="entry name" value="MGAT4"/>
</dbReference>
<accession>A0ABN8LMF9</accession>
<evidence type="ECO:0000256" key="4">
    <source>
        <dbReference type="SAM" id="MobiDB-lite"/>
    </source>
</evidence>
<evidence type="ECO:0000259" key="6">
    <source>
        <dbReference type="Pfam" id="PF22850"/>
    </source>
</evidence>
<feature type="region of interest" description="Disordered" evidence="4">
    <location>
        <begin position="609"/>
        <end position="633"/>
    </location>
</feature>
<comment type="pathway">
    <text evidence="1">Protein modification; protein glycosylation.</text>
</comment>
<name>A0ABN8LMF9_9CNID</name>
<evidence type="ECO:0000256" key="1">
    <source>
        <dbReference type="ARBA" id="ARBA00004922"/>
    </source>
</evidence>
<sequence length="751" mass="85082">MIPSCFFVGIQVWAQLIPEPWEDNRVIGSLSNTEYLTFNLRSWETSSEKQGTGLISRNVTAAVKEKQKQIGNKKVKATEGLNETPGNVLFTIKAFSEDPSCITLKAETNITIGCPVNRHILPRGKPVRCDGYENYSFVIPRHQRRDVFLSDQDVTDKVFRYDFARLGCPITLLKNEPFKPIIDLYDGETFIKEVRANYILWEQHGRTGYTYSTTMKQAGCISEAQSWEKMIKSVQAEEKDSAWSKLNYRSCFEEPANNSSPNVDLNQPYEILNSSISSSQILWNDVGIFVFTLKVVDPEFSFCNLTVEISVQVNAVRGLMEEIPTFVVLGSSSLIIIIMVLRPSICPAVALMNTSKVTTLGRYPKAKRFLSIGIASVARPAGTNYFLQTIQSLIDSTSDMDKKNTYIVIFLADIAESPKSTAKTELSSTFSKYIDDGLLTVIEAYPEFYPPLNNIKKKYGDTDTRRTWRSKENVDAAFVMCYCKDLSRYYIHLEDDMISSPSFFPKLENFIEMQSVKPWLMIDAAIKCSKAKVFPTEHVENFASYIYVLYDESPIDWLMNGWRKLKGHGEIRSPSASLFQHIGDQSSLAEKGFSENLQREPFFDQYDQKYRGRNPPASVTSSMSSNQGKPQDAYEKGSGYFWAKNPRKDDYVLIKFNAPTVVKKVFIDTGSSHTRQDVLRSGDLEASFESTAGEVKPSNINNQCGEFKFLGAFNKGKVESNVGDSRSVICLRITVLQNQGEWLYIREIDVW</sequence>
<comment type="caution">
    <text evidence="8">The sequence shown here is derived from an EMBL/GenBank/DDBJ whole genome shotgun (WGS) entry which is preliminary data.</text>
</comment>
<evidence type="ECO:0000313" key="9">
    <source>
        <dbReference type="Proteomes" id="UP001159427"/>
    </source>
</evidence>
<feature type="domain" description="MGAT4 conserved region" evidence="5">
    <location>
        <begin position="355"/>
        <end position="592"/>
    </location>
</feature>
<evidence type="ECO:0000256" key="2">
    <source>
        <dbReference type="ARBA" id="ARBA00022676"/>
    </source>
</evidence>
<dbReference type="Pfam" id="PF04666">
    <property type="entry name" value="MGAT4_cons"/>
    <property type="match status" value="1"/>
</dbReference>
<evidence type="ECO:0000313" key="8">
    <source>
        <dbReference type="EMBL" id="CAH3016179.1"/>
    </source>
</evidence>
<dbReference type="EMBL" id="CALNXI010000036">
    <property type="protein sequence ID" value="CAH3016179.1"/>
    <property type="molecule type" value="Genomic_DNA"/>
</dbReference>
<evidence type="ECO:0000259" key="7">
    <source>
        <dbReference type="Pfam" id="PF23524"/>
    </source>
</evidence>
<gene>
    <name evidence="8" type="ORF">PEVE_00026513</name>
</gene>
<dbReference type="PANTHER" id="PTHR12062:SF33">
    <property type="entry name" value="ALPHA-1,6-MANNOSYL-GLYCOPROTEIN 4-BETA-N-ACETYLGLUCOSAMINYLTRANSFERASE-LIKE"/>
    <property type="match status" value="1"/>
</dbReference>
<feature type="domain" description="CATSPERD/E C-terminal" evidence="6">
    <location>
        <begin position="134"/>
        <end position="335"/>
    </location>
</feature>
<keyword evidence="2" id="KW-0328">Glycosyltransferase</keyword>
<dbReference type="Pfam" id="PF23524">
    <property type="entry name" value="MGAT4A_C"/>
    <property type="match status" value="1"/>
</dbReference>
<organism evidence="8 9">
    <name type="scientific">Porites evermanni</name>
    <dbReference type="NCBI Taxonomy" id="104178"/>
    <lineage>
        <taxon>Eukaryota</taxon>
        <taxon>Metazoa</taxon>
        <taxon>Cnidaria</taxon>
        <taxon>Anthozoa</taxon>
        <taxon>Hexacorallia</taxon>
        <taxon>Scleractinia</taxon>
        <taxon>Fungiina</taxon>
        <taxon>Poritidae</taxon>
        <taxon>Porites</taxon>
    </lineage>
</organism>
<feature type="compositionally biased region" description="Polar residues" evidence="4">
    <location>
        <begin position="617"/>
        <end position="629"/>
    </location>
</feature>
<dbReference type="Proteomes" id="UP001159427">
    <property type="component" value="Unassembled WGS sequence"/>
</dbReference>
<dbReference type="InterPro" id="IPR053814">
    <property type="entry name" value="CATSPERD/E_C"/>
</dbReference>
<reference evidence="8 9" key="1">
    <citation type="submission" date="2022-05" db="EMBL/GenBank/DDBJ databases">
        <authorList>
            <consortium name="Genoscope - CEA"/>
            <person name="William W."/>
        </authorList>
    </citation>
    <scope>NUCLEOTIDE SEQUENCE [LARGE SCALE GENOMIC DNA]</scope>
</reference>
<protein>
    <submittedName>
        <fullName evidence="8">Uncharacterized protein</fullName>
    </submittedName>
</protein>
<proteinExistence type="predicted"/>